<proteinExistence type="predicted"/>
<dbReference type="EMBL" id="CAJSLV010000022">
    <property type="protein sequence ID" value="CAG6391363.1"/>
    <property type="molecule type" value="Genomic_DNA"/>
</dbReference>
<accession>A0A9W4GNI1</accession>
<comment type="caution">
    <text evidence="1">The sequence shown here is derived from an EMBL/GenBank/DDBJ whole genome shotgun (WGS) entry which is preliminary data.</text>
</comment>
<protein>
    <submittedName>
        <fullName evidence="1">Uncharacterized protein</fullName>
    </submittedName>
</protein>
<dbReference type="AlphaFoldDB" id="A0A9W4GNI1"/>
<dbReference type="Proteomes" id="UP001152519">
    <property type="component" value="Unassembled WGS sequence"/>
</dbReference>
<keyword evidence="2" id="KW-1185">Reference proteome</keyword>
<evidence type="ECO:0000313" key="1">
    <source>
        <dbReference type="EMBL" id="CAG6391363.1"/>
    </source>
</evidence>
<evidence type="ECO:0000313" key="2">
    <source>
        <dbReference type="Proteomes" id="UP001152519"/>
    </source>
</evidence>
<sequence>MKTTRNSAFSQALSFTKPISLSFDANASVRHHMQILTCILNPLTSNPVIAMRNDVDSY</sequence>
<reference evidence="1" key="1">
    <citation type="submission" date="2021-05" db="EMBL/GenBank/DDBJ databases">
        <authorList>
            <person name="Arsene-Ploetze F."/>
        </authorList>
    </citation>
    <scope>NUCLEOTIDE SEQUENCE</scope>
    <source>
        <strain evidence="1">DSM 42138</strain>
    </source>
</reference>
<name>A0A9W4GNI1_9ACTN</name>
<organism evidence="1 2">
    <name type="scientific">Actinacidiphila cocklensis</name>
    <dbReference type="NCBI Taxonomy" id="887465"/>
    <lineage>
        <taxon>Bacteria</taxon>
        <taxon>Bacillati</taxon>
        <taxon>Actinomycetota</taxon>
        <taxon>Actinomycetes</taxon>
        <taxon>Kitasatosporales</taxon>
        <taxon>Streptomycetaceae</taxon>
        <taxon>Actinacidiphila</taxon>
    </lineage>
</organism>
<gene>
    <name evidence="1" type="ORF">SCOCK_1180004</name>
</gene>